<evidence type="ECO:0000259" key="6">
    <source>
        <dbReference type="Pfam" id="PF04893"/>
    </source>
</evidence>
<comment type="caution">
    <text evidence="7">The sequence shown here is derived from an EMBL/GenBank/DDBJ whole genome shotgun (WGS) entry which is preliminary data.</text>
</comment>
<feature type="transmembrane region" description="Helical" evidence="5">
    <location>
        <begin position="73"/>
        <end position="94"/>
    </location>
</feature>
<feature type="transmembrane region" description="Helical" evidence="5">
    <location>
        <begin position="137"/>
        <end position="155"/>
    </location>
</feature>
<dbReference type="Pfam" id="PF04893">
    <property type="entry name" value="Yip1"/>
    <property type="match status" value="1"/>
</dbReference>
<dbReference type="InterPro" id="IPR006977">
    <property type="entry name" value="Yip1_dom"/>
</dbReference>
<comment type="subcellular location">
    <subcellularLocation>
        <location evidence="1">Membrane</location>
        <topology evidence="1">Multi-pass membrane protein</topology>
    </subcellularLocation>
</comment>
<sequence>MELSLPVLTALLRDTLADPRGVARRLMAMGLPMPARWMALALIAALSSLLAHLTLAMLTGGQGAAQGILPGPVPFAMLQCGVLVVTAGLVHHLGRWRGGQGRFADALLLVVWLQFVLLCLQVLQLVSALILPPLANIIGILGMGLFFWLLTCFVAELHGFPVLGRVFLAIVLAFFVLAIVLAMFLGAIIGAPPGV</sequence>
<dbReference type="EMBL" id="JAVKPH010000027">
    <property type="protein sequence ID" value="MDR5654494.1"/>
    <property type="molecule type" value="Genomic_DNA"/>
</dbReference>
<keyword evidence="2 5" id="KW-0812">Transmembrane</keyword>
<reference evidence="7 8" key="1">
    <citation type="submission" date="2023-09" db="EMBL/GenBank/DDBJ databases">
        <title>Xinfangfangia sedmenti sp. nov., isolated the sedment.</title>
        <authorList>
            <person name="Xu L."/>
        </authorList>
    </citation>
    <scope>NUCLEOTIDE SEQUENCE [LARGE SCALE GENOMIC DNA]</scope>
    <source>
        <strain evidence="7 8">LG-4</strain>
    </source>
</reference>
<evidence type="ECO:0000256" key="3">
    <source>
        <dbReference type="ARBA" id="ARBA00022989"/>
    </source>
</evidence>
<evidence type="ECO:0000256" key="5">
    <source>
        <dbReference type="SAM" id="Phobius"/>
    </source>
</evidence>
<proteinExistence type="predicted"/>
<feature type="transmembrane region" description="Helical" evidence="5">
    <location>
        <begin position="106"/>
        <end position="131"/>
    </location>
</feature>
<protein>
    <submittedName>
        <fullName evidence="7">Yip1 family protein</fullName>
    </submittedName>
</protein>
<evidence type="ECO:0000256" key="1">
    <source>
        <dbReference type="ARBA" id="ARBA00004141"/>
    </source>
</evidence>
<feature type="domain" description="Yip1" evidence="6">
    <location>
        <begin position="14"/>
        <end position="182"/>
    </location>
</feature>
<evidence type="ECO:0000313" key="7">
    <source>
        <dbReference type="EMBL" id="MDR5654494.1"/>
    </source>
</evidence>
<name>A0ABU1FCA3_9RHOB</name>
<organism evidence="7 8">
    <name type="scientific">Ruixingdingia sedimenti</name>
    <dbReference type="NCBI Taxonomy" id="3073604"/>
    <lineage>
        <taxon>Bacteria</taxon>
        <taxon>Pseudomonadati</taxon>
        <taxon>Pseudomonadota</taxon>
        <taxon>Alphaproteobacteria</taxon>
        <taxon>Rhodobacterales</taxon>
        <taxon>Paracoccaceae</taxon>
        <taxon>Ruixingdingia</taxon>
    </lineage>
</organism>
<gene>
    <name evidence="7" type="ORF">RGD00_17930</name>
</gene>
<evidence type="ECO:0000256" key="2">
    <source>
        <dbReference type="ARBA" id="ARBA00022692"/>
    </source>
</evidence>
<keyword evidence="4 5" id="KW-0472">Membrane</keyword>
<feature type="transmembrane region" description="Helical" evidence="5">
    <location>
        <begin position="167"/>
        <end position="189"/>
    </location>
</feature>
<dbReference type="Proteomes" id="UP001247754">
    <property type="component" value="Unassembled WGS sequence"/>
</dbReference>
<keyword evidence="3 5" id="KW-1133">Transmembrane helix</keyword>
<dbReference type="RefSeq" id="WP_310458652.1">
    <property type="nucleotide sequence ID" value="NZ_JAVKPH010000027.1"/>
</dbReference>
<evidence type="ECO:0000256" key="4">
    <source>
        <dbReference type="ARBA" id="ARBA00023136"/>
    </source>
</evidence>
<keyword evidence="8" id="KW-1185">Reference proteome</keyword>
<evidence type="ECO:0000313" key="8">
    <source>
        <dbReference type="Proteomes" id="UP001247754"/>
    </source>
</evidence>
<accession>A0ABU1FCA3</accession>